<evidence type="ECO:0000313" key="1">
    <source>
        <dbReference type="EMBL" id="SFO09050.1"/>
    </source>
</evidence>
<protein>
    <submittedName>
        <fullName evidence="1">Uncharacterized protein</fullName>
    </submittedName>
</protein>
<reference evidence="2" key="1">
    <citation type="submission" date="2016-10" db="EMBL/GenBank/DDBJ databases">
        <authorList>
            <person name="Varghese N."/>
            <person name="Submissions S."/>
        </authorList>
    </citation>
    <scope>NUCLEOTIDE SEQUENCE [LARGE SCALE GENOMIC DNA]</scope>
    <source>
        <strain evidence="2">DSM 15282</strain>
    </source>
</reference>
<gene>
    <name evidence="1" type="ORF">SAMN04488519_103384</name>
</gene>
<dbReference type="Proteomes" id="UP000199564">
    <property type="component" value="Unassembled WGS sequence"/>
</dbReference>
<dbReference type="AlphaFoldDB" id="A0A1I5ECD2"/>
<dbReference type="EMBL" id="FOVW01000003">
    <property type="protein sequence ID" value="SFO09050.1"/>
    <property type="molecule type" value="Genomic_DNA"/>
</dbReference>
<accession>A0A1I5ECD2</accession>
<keyword evidence="2" id="KW-1185">Reference proteome</keyword>
<proteinExistence type="predicted"/>
<sequence>MKTKKIRGHNRRWNDIDQWVETHKNLDLIYLKEYKRDYAKIRVHPWSGISLTNSQTPSPKGQTKSRILSGLIEIYDSWKRELDKLDENYYLRIWLFEPRFANSQVVCAIGEYLDFYENTFFKPDESKKLNPEKYGQLKDEIENFNWEYRLDEDHFDNSEPGDPEFYATLADYEEDKKWFEKMLKKPHRTTKFKEPIGEATESYSFKKGDVWLGEK</sequence>
<name>A0A1I5ECD2_9BACT</name>
<evidence type="ECO:0000313" key="2">
    <source>
        <dbReference type="Proteomes" id="UP000199564"/>
    </source>
</evidence>
<dbReference type="STRING" id="226506.SAMN04488519_103384"/>
<dbReference type="RefSeq" id="WP_139217454.1">
    <property type="nucleotide sequence ID" value="NZ_FOVW01000003.1"/>
</dbReference>
<organism evidence="1 2">
    <name type="scientific">Algoriphagus ornithinivorans</name>
    <dbReference type="NCBI Taxonomy" id="226506"/>
    <lineage>
        <taxon>Bacteria</taxon>
        <taxon>Pseudomonadati</taxon>
        <taxon>Bacteroidota</taxon>
        <taxon>Cytophagia</taxon>
        <taxon>Cytophagales</taxon>
        <taxon>Cyclobacteriaceae</taxon>
        <taxon>Algoriphagus</taxon>
    </lineage>
</organism>